<evidence type="ECO:0000256" key="5">
    <source>
        <dbReference type="HAMAP-Rule" id="MF_00560"/>
    </source>
</evidence>
<keyword evidence="4 5" id="KW-0949">S-adenosyl-L-methionine</keyword>
<keyword evidence="1 5" id="KW-0963">Cytoplasm</keyword>
<protein>
    <recommendedName>
        <fullName evidence="5">Trans-aconitate 2-methyltransferase</fullName>
        <ecNumber evidence="5">2.1.1.144</ecNumber>
    </recommendedName>
</protein>
<dbReference type="OrthoDB" id="9795085at2"/>
<organism evidence="6 7">
    <name type="scientific">Brachybacterium alimentarium</name>
    <dbReference type="NCBI Taxonomy" id="47845"/>
    <lineage>
        <taxon>Bacteria</taxon>
        <taxon>Bacillati</taxon>
        <taxon>Actinomycetota</taxon>
        <taxon>Actinomycetes</taxon>
        <taxon>Micrococcales</taxon>
        <taxon>Dermabacteraceae</taxon>
        <taxon>Brachybacterium</taxon>
    </lineage>
</organism>
<keyword evidence="2 5" id="KW-0489">Methyltransferase</keyword>
<name>A0A2A3YH13_9MICO</name>
<evidence type="ECO:0000256" key="4">
    <source>
        <dbReference type="ARBA" id="ARBA00022691"/>
    </source>
</evidence>
<keyword evidence="3 5" id="KW-0808">Transferase</keyword>
<dbReference type="RefSeq" id="WP_096166105.1">
    <property type="nucleotide sequence ID" value="NZ_BAAAIQ010000004.1"/>
</dbReference>
<evidence type="ECO:0000256" key="2">
    <source>
        <dbReference type="ARBA" id="ARBA00022603"/>
    </source>
</evidence>
<accession>A0A2A3YH13</accession>
<dbReference type="Pfam" id="PF13489">
    <property type="entry name" value="Methyltransf_23"/>
    <property type="match status" value="1"/>
</dbReference>
<dbReference type="Gene3D" id="3.40.50.150">
    <property type="entry name" value="Vaccinia Virus protein VP39"/>
    <property type="match status" value="1"/>
</dbReference>
<dbReference type="EC" id="2.1.1.144" evidence="5"/>
<keyword evidence="7" id="KW-1185">Reference proteome</keyword>
<dbReference type="Proteomes" id="UP000218598">
    <property type="component" value="Unassembled WGS sequence"/>
</dbReference>
<proteinExistence type="inferred from homology"/>
<dbReference type="PANTHER" id="PTHR43861:SF1">
    <property type="entry name" value="TRANS-ACONITATE 2-METHYLTRANSFERASE"/>
    <property type="match status" value="1"/>
</dbReference>
<dbReference type="CDD" id="cd02440">
    <property type="entry name" value="AdoMet_MTases"/>
    <property type="match status" value="1"/>
</dbReference>
<evidence type="ECO:0000256" key="3">
    <source>
        <dbReference type="ARBA" id="ARBA00022679"/>
    </source>
</evidence>
<dbReference type="GO" id="GO:0030798">
    <property type="term" value="F:trans-aconitate 2-methyltransferase activity"/>
    <property type="evidence" value="ECO:0007669"/>
    <property type="project" value="UniProtKB-UniRule"/>
</dbReference>
<dbReference type="GeneID" id="95328261"/>
<comment type="caution">
    <text evidence="6">The sequence shown here is derived from an EMBL/GenBank/DDBJ whole genome shotgun (WGS) entry which is preliminary data.</text>
</comment>
<dbReference type="EMBL" id="NRGR01000024">
    <property type="protein sequence ID" value="PCC38385.1"/>
    <property type="molecule type" value="Genomic_DNA"/>
</dbReference>
<dbReference type="GO" id="GO:0005737">
    <property type="term" value="C:cytoplasm"/>
    <property type="evidence" value="ECO:0007669"/>
    <property type="project" value="UniProtKB-SubCell"/>
</dbReference>
<gene>
    <name evidence="5" type="primary">tam</name>
    <name evidence="6" type="ORF">CIK66_15070</name>
</gene>
<evidence type="ECO:0000313" key="7">
    <source>
        <dbReference type="Proteomes" id="UP000218598"/>
    </source>
</evidence>
<reference evidence="6 7" key="1">
    <citation type="journal article" date="2017" name="Elife">
        <title>Extensive horizontal gene transfer in cheese-associated bacteria.</title>
        <authorList>
            <person name="Bonham K.S."/>
            <person name="Wolfe B.E."/>
            <person name="Dutton R.J."/>
        </authorList>
    </citation>
    <scope>NUCLEOTIDE SEQUENCE [LARGE SCALE GENOMIC DNA]</scope>
    <source>
        <strain evidence="6 7">341_9</strain>
    </source>
</reference>
<evidence type="ECO:0000313" key="6">
    <source>
        <dbReference type="EMBL" id="PCC38385.1"/>
    </source>
</evidence>
<dbReference type="GO" id="GO:0032259">
    <property type="term" value="P:methylation"/>
    <property type="evidence" value="ECO:0007669"/>
    <property type="project" value="UniProtKB-KW"/>
</dbReference>
<dbReference type="AlphaFoldDB" id="A0A2A3YH13"/>
<comment type="similarity">
    <text evidence="5">Belongs to the methyltransferase superfamily. Tam family.</text>
</comment>
<dbReference type="PANTHER" id="PTHR43861">
    <property type="entry name" value="TRANS-ACONITATE 2-METHYLTRANSFERASE-RELATED"/>
    <property type="match status" value="1"/>
</dbReference>
<sequence>MTHSWSPEQYLRYEDERARPFLELTARIHADAPRRVVDLGAGPGTLTSLLAERWPDAEVTAVDSSPEMIERARGIAGISAVRADLRCWEPSAPVDVLVSNAALQWVDDHLTLLPRLVGMLAPGGWLAMQVPGNFEEPSHRIRRDLAAQEPFAQHVRDVTVPSSHDAATYLRTLQGLGLETDAWETTYLHVLHGEDPVFEWVSGTGARPTLQALPADLRAAFEQEYRDRLRTAYPDSGHGVVLPFRRVFAVGRRPR</sequence>
<dbReference type="HAMAP" id="MF_00560">
    <property type="entry name" value="Tran_acon_Me_trans"/>
    <property type="match status" value="1"/>
</dbReference>
<comment type="subcellular location">
    <subcellularLocation>
        <location evidence="5">Cytoplasm</location>
    </subcellularLocation>
</comment>
<evidence type="ECO:0000256" key="1">
    <source>
        <dbReference type="ARBA" id="ARBA00022490"/>
    </source>
</evidence>
<dbReference type="InterPro" id="IPR023149">
    <property type="entry name" value="Trans_acon_MeTrfase_C"/>
</dbReference>
<dbReference type="InterPro" id="IPR023506">
    <property type="entry name" value="Trans-aconitate_MeTrfase"/>
</dbReference>
<comment type="catalytic activity">
    <reaction evidence="5">
        <text>trans-aconitate + S-adenosyl-L-methionine = (E)-3-(methoxycarbonyl)pent-2-enedioate + S-adenosyl-L-homocysteine</text>
        <dbReference type="Rhea" id="RHEA:14969"/>
        <dbReference type="ChEBI" id="CHEBI:15708"/>
        <dbReference type="ChEBI" id="CHEBI:57470"/>
        <dbReference type="ChEBI" id="CHEBI:57856"/>
        <dbReference type="ChEBI" id="CHEBI:59789"/>
        <dbReference type="EC" id="2.1.1.144"/>
    </reaction>
</comment>
<dbReference type="SUPFAM" id="SSF53335">
    <property type="entry name" value="S-adenosyl-L-methionine-dependent methyltransferases"/>
    <property type="match status" value="1"/>
</dbReference>
<comment type="function">
    <text evidence="5">Catalyzes the S-adenosylmethionine monomethyl esterification of trans-aconitate.</text>
</comment>
<dbReference type="InterPro" id="IPR029063">
    <property type="entry name" value="SAM-dependent_MTases_sf"/>
</dbReference>
<dbReference type="Gene3D" id="1.10.150.290">
    <property type="entry name" value="S-adenosyl-L-methionine-dependent methyltransferases"/>
    <property type="match status" value="1"/>
</dbReference>